<reference evidence="1 2" key="1">
    <citation type="journal article" date="2009" name="Science">
        <title>Green evolution and dynamic adaptations revealed by genomes of the marine picoeukaryotes Micromonas.</title>
        <authorList>
            <person name="Worden A.Z."/>
            <person name="Lee J.H."/>
            <person name="Mock T."/>
            <person name="Rouze P."/>
            <person name="Simmons M.P."/>
            <person name="Aerts A.L."/>
            <person name="Allen A.E."/>
            <person name="Cuvelier M.L."/>
            <person name="Derelle E."/>
            <person name="Everett M.V."/>
            <person name="Foulon E."/>
            <person name="Grimwood J."/>
            <person name="Gundlach H."/>
            <person name="Henrissat B."/>
            <person name="Napoli C."/>
            <person name="McDonald S.M."/>
            <person name="Parker M.S."/>
            <person name="Rombauts S."/>
            <person name="Salamov A."/>
            <person name="Von Dassow P."/>
            <person name="Badger J.H."/>
            <person name="Coutinho P.M."/>
            <person name="Demir E."/>
            <person name="Dubchak I."/>
            <person name="Gentemann C."/>
            <person name="Eikrem W."/>
            <person name="Gready J.E."/>
            <person name="John U."/>
            <person name="Lanier W."/>
            <person name="Lindquist E.A."/>
            <person name="Lucas S."/>
            <person name="Mayer K.F."/>
            <person name="Moreau H."/>
            <person name="Not F."/>
            <person name="Otillar R."/>
            <person name="Panaud O."/>
            <person name="Pangilinan J."/>
            <person name="Paulsen I."/>
            <person name="Piegu B."/>
            <person name="Poliakov A."/>
            <person name="Robbens S."/>
            <person name="Schmutz J."/>
            <person name="Toulza E."/>
            <person name="Wyss T."/>
            <person name="Zelensky A."/>
            <person name="Zhou K."/>
            <person name="Armbrust E.V."/>
            <person name="Bhattacharya D."/>
            <person name="Goodenough U.W."/>
            <person name="Van de Peer Y."/>
            <person name="Grigoriev I.V."/>
        </authorList>
    </citation>
    <scope>NUCLEOTIDE SEQUENCE [LARGE SCALE GENOMIC DNA]</scope>
    <source>
        <strain evidence="1 2">CCMP1545</strain>
    </source>
</reference>
<keyword evidence="2" id="KW-1185">Reference proteome</keyword>
<protein>
    <submittedName>
        <fullName evidence="1">Predicted protein</fullName>
    </submittedName>
</protein>
<accession>C1MPJ7</accession>
<evidence type="ECO:0000313" key="2">
    <source>
        <dbReference type="Proteomes" id="UP000001876"/>
    </source>
</evidence>
<dbReference type="RefSeq" id="XP_003057968.1">
    <property type="nucleotide sequence ID" value="XM_003057922.1"/>
</dbReference>
<organism evidence="2">
    <name type="scientific">Micromonas pusilla (strain CCMP1545)</name>
    <name type="common">Picoplanktonic green alga</name>
    <dbReference type="NCBI Taxonomy" id="564608"/>
    <lineage>
        <taxon>Eukaryota</taxon>
        <taxon>Viridiplantae</taxon>
        <taxon>Chlorophyta</taxon>
        <taxon>Mamiellophyceae</taxon>
        <taxon>Mamiellales</taxon>
        <taxon>Mamiellaceae</taxon>
        <taxon>Micromonas</taxon>
    </lineage>
</organism>
<name>C1MPJ7_MICPC</name>
<dbReference type="AlphaFoldDB" id="C1MPJ7"/>
<dbReference type="EMBL" id="GG663738">
    <property type="protein sequence ID" value="EEH57919.1"/>
    <property type="molecule type" value="Genomic_DNA"/>
</dbReference>
<dbReference type="GeneID" id="9683108"/>
<dbReference type="Proteomes" id="UP000001876">
    <property type="component" value="Unassembled WGS sequence"/>
</dbReference>
<evidence type="ECO:0000313" key="1">
    <source>
        <dbReference type="EMBL" id="EEH57919.1"/>
    </source>
</evidence>
<sequence length="555" mass="61149">MDALYVAAARVAPRLSPQEVANAVYGAGFAPRPSATAGDPAIVALDVAIARCAREMKPQEVVNALQGIATGRAGIARPADADLRRVLYTSPHTTPFARWTPILKEFHRRISPPRVPRFQSRHTSAPFNSASDAFQLHPDVRLYRTALKKTAADDAFRDAWRELDAAVRRRAHRMSLLEVGIAMWSYATLRASRASGDAPSPTRGAFLALERRLAMTLATARFGDAKRRDETSVATATWAYHAMETRPSDDAARALDAALAKAAATLPAQETAMTLIGVASTGTWRAFDSKKKKKTTTTTTTTTMTTWDALVENARRRVHEMKPIELAYATWAVAIVSFVDETTPPSRAFFETAWARAATLTPGVDFPEGKRGKDALANFYHAYLMRRDAVDDAPPSAVPAWLHADARDAWRAQAKNDVNASAFHDNVARDCESLGLTAEKEALAEDGNFSADVLLRDHDAIVECDGPNHFYVDYQRPEPLGADANPNPGKYDTRKESRVRKVKTEARDKFLRARFTRVIVVPWFDVHGMQPAQRTAYVRARLEDAGVLKKDAALE</sequence>
<proteinExistence type="predicted"/>
<gene>
    <name evidence="1" type="ORF">MICPUCDRAFT_39130</name>
</gene>
<dbReference type="KEGG" id="mpp:MICPUCDRAFT_39130"/>